<name>A0ABQ5CU89_9ASTR</name>
<reference evidence="2" key="2">
    <citation type="submission" date="2022-01" db="EMBL/GenBank/DDBJ databases">
        <authorList>
            <person name="Yamashiro T."/>
            <person name="Shiraishi A."/>
            <person name="Satake H."/>
            <person name="Nakayama K."/>
        </authorList>
    </citation>
    <scope>NUCLEOTIDE SEQUENCE</scope>
</reference>
<dbReference type="EMBL" id="BQNB010014543">
    <property type="protein sequence ID" value="GJT29446.1"/>
    <property type="molecule type" value="Genomic_DNA"/>
</dbReference>
<dbReference type="InterPro" id="IPR013103">
    <property type="entry name" value="RVT_2"/>
</dbReference>
<keyword evidence="3" id="KW-1185">Reference proteome</keyword>
<accession>A0ABQ5CU89</accession>
<dbReference type="PANTHER" id="PTHR11439:SF509">
    <property type="entry name" value="RNA-DIRECTED DNA POLYMERASE"/>
    <property type="match status" value="1"/>
</dbReference>
<evidence type="ECO:0000313" key="2">
    <source>
        <dbReference type="EMBL" id="GJT29446.1"/>
    </source>
</evidence>
<feature type="domain" description="Reverse transcriptase Ty1/copia-type" evidence="1">
    <location>
        <begin position="71"/>
        <end position="166"/>
    </location>
</feature>
<dbReference type="Pfam" id="PF07727">
    <property type="entry name" value="RVT_2"/>
    <property type="match status" value="1"/>
</dbReference>
<dbReference type="Proteomes" id="UP001151760">
    <property type="component" value="Unassembled WGS sequence"/>
</dbReference>
<dbReference type="PANTHER" id="PTHR11439">
    <property type="entry name" value="GAG-POL-RELATED RETROTRANSPOSON"/>
    <property type="match status" value="1"/>
</dbReference>
<evidence type="ECO:0000313" key="3">
    <source>
        <dbReference type="Proteomes" id="UP001151760"/>
    </source>
</evidence>
<evidence type="ECO:0000259" key="1">
    <source>
        <dbReference type="Pfam" id="PF07727"/>
    </source>
</evidence>
<sequence>MMSSGNPLRPSLKDTNTKPSPVLLLFSFFTSVEPKNYKEALKESCWIKAMQEELNEFERLEVWELVPRPYRVGSKGISSRRGNHFEESFAPVARLEAIRIFIAYATYMNMIVYQIDVNTAFLNGILREEVYVSQPDVFVDQDNPNHVYKLKKDLYRLKQAPWACDSVDTPMVEKPKLDADPQGQEVDPTHYRRMIGSLMYLTSSRPDLVFVVCMCTDSCIALTAFADADYDGCQYTERSTSRSMQLLGERLFSWSSKKQKSTVISSTKAEYITLSGCFQHPRSKHIDIKYHFIKEQVENGVVELYFVRTEYQLADIFTKALGRERLDLLINKHGMRSMSPDTLKILAEEEEE</sequence>
<reference evidence="2" key="1">
    <citation type="journal article" date="2022" name="Int. J. Mol. Sci.">
        <title>Draft Genome of Tanacetum Coccineum: Genomic Comparison of Closely Related Tanacetum-Family Plants.</title>
        <authorList>
            <person name="Yamashiro T."/>
            <person name="Shiraishi A."/>
            <person name="Nakayama K."/>
            <person name="Satake H."/>
        </authorList>
    </citation>
    <scope>NUCLEOTIDE SEQUENCE</scope>
</reference>
<dbReference type="CDD" id="cd09272">
    <property type="entry name" value="RNase_HI_RT_Ty1"/>
    <property type="match status" value="1"/>
</dbReference>
<organism evidence="2 3">
    <name type="scientific">Tanacetum coccineum</name>
    <dbReference type="NCBI Taxonomy" id="301880"/>
    <lineage>
        <taxon>Eukaryota</taxon>
        <taxon>Viridiplantae</taxon>
        <taxon>Streptophyta</taxon>
        <taxon>Embryophyta</taxon>
        <taxon>Tracheophyta</taxon>
        <taxon>Spermatophyta</taxon>
        <taxon>Magnoliopsida</taxon>
        <taxon>eudicotyledons</taxon>
        <taxon>Gunneridae</taxon>
        <taxon>Pentapetalae</taxon>
        <taxon>asterids</taxon>
        <taxon>campanulids</taxon>
        <taxon>Asterales</taxon>
        <taxon>Asteraceae</taxon>
        <taxon>Asteroideae</taxon>
        <taxon>Anthemideae</taxon>
        <taxon>Anthemidinae</taxon>
        <taxon>Tanacetum</taxon>
    </lineage>
</organism>
<gene>
    <name evidence="2" type="ORF">Tco_0909721</name>
</gene>
<proteinExistence type="predicted"/>
<protein>
    <submittedName>
        <fullName evidence="2">Retrotransposon protein, putative, ty1-copia subclass</fullName>
    </submittedName>
</protein>
<comment type="caution">
    <text evidence="2">The sequence shown here is derived from an EMBL/GenBank/DDBJ whole genome shotgun (WGS) entry which is preliminary data.</text>
</comment>